<dbReference type="InterPro" id="IPR043555">
    <property type="entry name" value="SRPX-like"/>
</dbReference>
<dbReference type="Pfam" id="PF18911">
    <property type="entry name" value="PKD_4"/>
    <property type="match status" value="1"/>
</dbReference>
<dbReference type="InterPro" id="IPR025667">
    <property type="entry name" value="SprB_repeat"/>
</dbReference>
<reference evidence="2 3" key="2">
    <citation type="journal article" date="2015" name="Stand. Genomic Sci.">
        <title>High quality draft genomic sequence of Flavobacterium enshiense DK69(T) and comparison among Flavobacterium genomes.</title>
        <authorList>
            <person name="Zeng Z."/>
            <person name="Chen C."/>
            <person name="Du H."/>
            <person name="Wang G."/>
            <person name="Li M."/>
        </authorList>
    </citation>
    <scope>NUCLEOTIDE SEQUENCE [LARGE SCALE GENOMIC DNA]</scope>
    <source>
        <strain evidence="2 3">DK69</strain>
    </source>
</reference>
<proteinExistence type="predicted"/>
<dbReference type="eggNOG" id="COG3291">
    <property type="taxonomic scope" value="Bacteria"/>
</dbReference>
<protein>
    <recommendedName>
        <fullName evidence="1">PKD domain-containing protein</fullName>
    </recommendedName>
</protein>
<dbReference type="PROSITE" id="PS50093">
    <property type="entry name" value="PKD"/>
    <property type="match status" value="1"/>
</dbReference>
<dbReference type="Proteomes" id="UP000030149">
    <property type="component" value="Unassembled WGS sequence"/>
</dbReference>
<dbReference type="SMART" id="SM00089">
    <property type="entry name" value="PKD"/>
    <property type="match status" value="1"/>
</dbReference>
<reference evidence="3" key="1">
    <citation type="submission" date="2013-09" db="EMBL/GenBank/DDBJ databases">
        <authorList>
            <person name="Zeng Z."/>
            <person name="Chen C."/>
        </authorList>
    </citation>
    <scope>NUCLEOTIDE SEQUENCE [LARGE SCALE GENOMIC DNA]</scope>
    <source>
        <strain evidence="3">DK69</strain>
    </source>
</reference>
<dbReference type="Pfam" id="PF23237">
    <property type="entry name" value="HYR_4C"/>
    <property type="match status" value="6"/>
</dbReference>
<dbReference type="CDD" id="cd00146">
    <property type="entry name" value="PKD"/>
    <property type="match status" value="1"/>
</dbReference>
<dbReference type="eggNOG" id="COG2304">
    <property type="taxonomic scope" value="Bacteria"/>
</dbReference>
<organism evidence="2 3">
    <name type="scientific">Flavobacterium enshiense DK69</name>
    <dbReference type="NCBI Taxonomy" id="1107311"/>
    <lineage>
        <taxon>Bacteria</taxon>
        <taxon>Pseudomonadati</taxon>
        <taxon>Bacteroidota</taxon>
        <taxon>Flavobacteriia</taxon>
        <taxon>Flavobacteriales</taxon>
        <taxon>Flavobacteriaceae</taxon>
        <taxon>Flavobacterium</taxon>
    </lineage>
</organism>
<keyword evidence="3" id="KW-1185">Reference proteome</keyword>
<dbReference type="Gene3D" id="2.60.40.10">
    <property type="entry name" value="Immunoglobulins"/>
    <property type="match status" value="7"/>
</dbReference>
<name>A0A0A2MLF1_9FLAO</name>
<dbReference type="Gene3D" id="2.60.40.740">
    <property type="match status" value="1"/>
</dbReference>
<feature type="non-terminal residue" evidence="2">
    <location>
        <position position="969"/>
    </location>
</feature>
<dbReference type="PANTHER" id="PTHR46343:SF2">
    <property type="entry name" value="SUSHI_VON WILLEBRAND FACTOR TYPE A_EGF_PENTRAXIN DOMAIN-CONTAINING 1"/>
    <property type="match status" value="1"/>
</dbReference>
<feature type="domain" description="PKD" evidence="1">
    <location>
        <begin position="231"/>
        <end position="271"/>
    </location>
</feature>
<gene>
    <name evidence="2" type="ORF">Q767_15695</name>
</gene>
<sequence>MCFYITDLLDLIRKQVSMKPKNTTLLLFFLMGINIAFSQFTPQKPDLRLCGTPPNYYQGYFGCNSNNYTLNQVFLSLTNVNGAPLSNTTCTPGSTQQMYVMLNYTSNSSSNISQTRIFADLSIDGTIIPINAYLGTVIPGSGQRQIYGPFTWTCGQELKLCRILAVWQTSGSDSAPEFSSYNCNTYSKSQCEFGDCMIVAAPLAVEYSYTLCTNGNQSAVVFQDLTSGGITPYTYSWNFGDGSPISTQQNPTHNFPYPGGPYTVTLTVTDSNLPIHLVSTYTQVITPPAPITITGQVTSSSCANQNNGAIDATVSGGTPPYTYSWSNGQTTQDISGLAPGTYTLTVTDAFGCTKSQSFIIGNGDTSNPVITAPNDLSIEGCGTGSIATQGLLPYSTTPATITLAQFTAATGSYIDASSISTITYQDVASGSCPTIVTRTFRLSDVCGNPGSDTQIITIDDTTPPVIATLPAVSTINCPAAPQFEQATATDNCGSGFTLTHNDVTTPGQCAGAYSVTRTWTATDTCGNVSTATQIINVQDATAPVIAALPATSTINCPATPQFAEATATDACGSAFTLTFNDVTTPGQCAGAYSVTRTWTATDACGNSSTKTQTINVQDVTAPVIAALPSVSTINCPATPQFAQATATDNCGSAFTLTFNDVTTPGQCAGSYSVTRTWTALDACGNSSTAAQTINVQDVTAPVIAALPAVSTINCPATPQFAQATATDNCGSAFTLTFNDVTTPGQCAGSYSVIRTWTALDACGNSSTATQTINVQDVTAPVIAALPAISTINCPATPQFTQATATDNCGSAFTLTFNDVTTPGQCAGSYSVTRTWTARDACGNSSTATQTINVQDITAPVIAALPATSTINCPATPQFVQATATDNCGSAFTLTFNDVTTPGQCAGSYSVTRTWTATDACGNSSTRSQTINVQDVTAPVIAALPATSTIDCPAVPQFAEATATDNCGSA</sequence>
<dbReference type="STRING" id="1107311.Q767_15695"/>
<evidence type="ECO:0000259" key="1">
    <source>
        <dbReference type="PROSITE" id="PS50093"/>
    </source>
</evidence>
<dbReference type="Pfam" id="PF13573">
    <property type="entry name" value="SprB"/>
    <property type="match status" value="1"/>
</dbReference>
<dbReference type="AlphaFoldDB" id="A0A0A2MLF1"/>
<dbReference type="EMBL" id="JRLZ01000030">
    <property type="protein sequence ID" value="KGO92288.1"/>
    <property type="molecule type" value="Genomic_DNA"/>
</dbReference>
<dbReference type="InterPro" id="IPR000601">
    <property type="entry name" value="PKD_dom"/>
</dbReference>
<dbReference type="SUPFAM" id="SSF49299">
    <property type="entry name" value="PKD domain"/>
    <property type="match status" value="1"/>
</dbReference>
<dbReference type="InterPro" id="IPR022409">
    <property type="entry name" value="PKD/Chitinase_dom"/>
</dbReference>
<dbReference type="InterPro" id="IPR013783">
    <property type="entry name" value="Ig-like_fold"/>
</dbReference>
<evidence type="ECO:0000313" key="2">
    <source>
        <dbReference type="EMBL" id="KGO92288.1"/>
    </source>
</evidence>
<evidence type="ECO:0000313" key="3">
    <source>
        <dbReference type="Proteomes" id="UP000030149"/>
    </source>
</evidence>
<dbReference type="InterPro" id="IPR057078">
    <property type="entry name" value="HYR-4C"/>
</dbReference>
<dbReference type="InterPro" id="IPR035986">
    <property type="entry name" value="PKD_dom_sf"/>
</dbReference>
<accession>A0A0A2MLF1</accession>
<comment type="caution">
    <text evidence="2">The sequence shown here is derived from an EMBL/GenBank/DDBJ whole genome shotgun (WGS) entry which is preliminary data.</text>
</comment>
<dbReference type="PANTHER" id="PTHR46343">
    <property type="entry name" value="HYR DOMAIN-CONTAINING PROTEIN"/>
    <property type="match status" value="1"/>
</dbReference>